<dbReference type="Pfam" id="PF00391">
    <property type="entry name" value="PEP-utilizers"/>
    <property type="match status" value="1"/>
</dbReference>
<dbReference type="Gene3D" id="3.50.30.10">
    <property type="entry name" value="Phosphohistidine domain"/>
    <property type="match status" value="1"/>
</dbReference>
<keyword evidence="15 17" id="KW-0460">Magnesium</keyword>
<evidence type="ECO:0000256" key="18">
    <source>
        <dbReference type="PIRSR" id="PIRSR000732-1"/>
    </source>
</evidence>
<evidence type="ECO:0000259" key="22">
    <source>
        <dbReference type="Pfam" id="PF02896"/>
    </source>
</evidence>
<dbReference type="Proteomes" id="UP000450917">
    <property type="component" value="Unassembled WGS sequence"/>
</dbReference>
<dbReference type="SUPFAM" id="SSF52009">
    <property type="entry name" value="Phosphohistidine domain"/>
    <property type="match status" value="1"/>
</dbReference>
<comment type="similarity">
    <text evidence="5 17">Belongs to the PEP-utilizing enzyme family.</text>
</comment>
<feature type="binding site" evidence="19">
    <location>
        <begin position="460"/>
        <end position="461"/>
    </location>
    <ligand>
        <name>phosphoenolpyruvate</name>
        <dbReference type="ChEBI" id="CHEBI:58702"/>
    </ligand>
</feature>
<dbReference type="EC" id="2.7.3.9" evidence="6 17"/>
<feature type="binding site" evidence="19">
    <location>
        <position position="471"/>
    </location>
    <ligand>
        <name>phosphoenolpyruvate</name>
        <dbReference type="ChEBI" id="CHEBI:58702"/>
    </ligand>
</feature>
<dbReference type="EMBL" id="WNZX01000001">
    <property type="protein sequence ID" value="MUG69463.1"/>
    <property type="molecule type" value="Genomic_DNA"/>
</dbReference>
<keyword evidence="25" id="KW-1185">Reference proteome</keyword>
<evidence type="ECO:0000256" key="9">
    <source>
        <dbReference type="ARBA" id="ARBA00022490"/>
    </source>
</evidence>
<dbReference type="GO" id="GO:0005737">
    <property type="term" value="C:cytoplasm"/>
    <property type="evidence" value="ECO:0007669"/>
    <property type="project" value="UniProtKB-SubCell"/>
</dbReference>
<evidence type="ECO:0000259" key="21">
    <source>
        <dbReference type="Pfam" id="PF00391"/>
    </source>
</evidence>
<keyword evidence="24" id="KW-0670">Pyruvate</keyword>
<evidence type="ECO:0000256" key="15">
    <source>
        <dbReference type="ARBA" id="ARBA00022842"/>
    </source>
</evidence>
<dbReference type="Pfam" id="PF05524">
    <property type="entry name" value="PEP-utilisers_N"/>
    <property type="match status" value="1"/>
</dbReference>
<dbReference type="PROSITE" id="PS00742">
    <property type="entry name" value="PEP_ENZYMES_2"/>
    <property type="match status" value="1"/>
</dbReference>
<dbReference type="InterPro" id="IPR006318">
    <property type="entry name" value="PTS_EI-like"/>
</dbReference>
<evidence type="ECO:0000313" key="24">
    <source>
        <dbReference type="EMBL" id="MUG69463.1"/>
    </source>
</evidence>
<dbReference type="InterPro" id="IPR036637">
    <property type="entry name" value="Phosphohistidine_dom_sf"/>
</dbReference>
<evidence type="ECO:0000256" key="1">
    <source>
        <dbReference type="ARBA" id="ARBA00000683"/>
    </source>
</evidence>
<dbReference type="InterPro" id="IPR024692">
    <property type="entry name" value="PTS_EI"/>
</dbReference>
<feature type="binding site" evidence="20">
    <location>
        <position position="437"/>
    </location>
    <ligand>
        <name>Mg(2+)</name>
        <dbReference type="ChEBI" id="CHEBI:18420"/>
    </ligand>
</feature>
<evidence type="ECO:0000256" key="10">
    <source>
        <dbReference type="ARBA" id="ARBA00022597"/>
    </source>
</evidence>
<evidence type="ECO:0000256" key="5">
    <source>
        <dbReference type="ARBA" id="ARBA00007837"/>
    </source>
</evidence>
<comment type="catalytic activity">
    <reaction evidence="1 17">
        <text>L-histidyl-[protein] + phosphoenolpyruvate = N(pros)-phospho-L-histidyl-[protein] + pyruvate</text>
        <dbReference type="Rhea" id="RHEA:23880"/>
        <dbReference type="Rhea" id="RHEA-COMP:9745"/>
        <dbReference type="Rhea" id="RHEA-COMP:9746"/>
        <dbReference type="ChEBI" id="CHEBI:15361"/>
        <dbReference type="ChEBI" id="CHEBI:29979"/>
        <dbReference type="ChEBI" id="CHEBI:58702"/>
        <dbReference type="ChEBI" id="CHEBI:64837"/>
        <dbReference type="EC" id="2.7.3.9"/>
    </reaction>
</comment>
<comment type="cofactor">
    <cofactor evidence="2 17 20">
        <name>Mg(2+)</name>
        <dbReference type="ChEBI" id="CHEBI:18420"/>
    </cofactor>
</comment>
<feature type="binding site" evidence="20">
    <location>
        <position position="461"/>
    </location>
    <ligand>
        <name>Mg(2+)</name>
        <dbReference type="ChEBI" id="CHEBI:18420"/>
    </ligand>
</feature>
<dbReference type="PROSITE" id="PS00370">
    <property type="entry name" value="PEP_ENZYMES_PHOS_SITE"/>
    <property type="match status" value="1"/>
</dbReference>
<feature type="domain" description="Phosphotransferase system enzyme I N-terminal" evidence="23">
    <location>
        <begin position="7"/>
        <end position="132"/>
    </location>
</feature>
<dbReference type="PIRSF" id="PIRSF000732">
    <property type="entry name" value="PTS_enzyme_I"/>
    <property type="match status" value="1"/>
</dbReference>
<feature type="active site" description="Tele-phosphohistidine intermediate" evidence="18">
    <location>
        <position position="195"/>
    </location>
</feature>
<dbReference type="Gene3D" id="1.10.274.10">
    <property type="entry name" value="PtsI, HPr-binding domain"/>
    <property type="match status" value="1"/>
</dbReference>
<dbReference type="SUPFAM" id="SSF47831">
    <property type="entry name" value="Enzyme I of the PEP:sugar phosphotransferase system HPr-binding (sub)domain"/>
    <property type="match status" value="1"/>
</dbReference>
<dbReference type="InterPro" id="IPR018274">
    <property type="entry name" value="PEP_util_AS"/>
</dbReference>
<dbReference type="InterPro" id="IPR023151">
    <property type="entry name" value="PEP_util_CS"/>
</dbReference>
<keyword evidence="8 17" id="KW-0813">Transport</keyword>
<dbReference type="NCBIfam" id="TIGR01417">
    <property type="entry name" value="PTS_I_fam"/>
    <property type="match status" value="1"/>
</dbReference>
<gene>
    <name evidence="24" type="primary">ptsP</name>
    <name evidence="24" type="ORF">GNP93_02110</name>
</gene>
<feature type="domain" description="PEP-utilising enzyme mobile" evidence="21">
    <location>
        <begin position="158"/>
        <end position="231"/>
    </location>
</feature>
<evidence type="ECO:0000256" key="14">
    <source>
        <dbReference type="ARBA" id="ARBA00022777"/>
    </source>
</evidence>
<dbReference type="Gene3D" id="3.20.20.60">
    <property type="entry name" value="Phosphoenolpyruvate-binding domains"/>
    <property type="match status" value="1"/>
</dbReference>
<feature type="binding site" evidence="19">
    <location>
        <position position="302"/>
    </location>
    <ligand>
        <name>phosphoenolpyruvate</name>
        <dbReference type="ChEBI" id="CHEBI:58702"/>
    </ligand>
</feature>
<dbReference type="InterPro" id="IPR036618">
    <property type="entry name" value="PtsI_HPr-bd_sf"/>
</dbReference>
<keyword evidence="10 17" id="KW-0762">Sugar transport</keyword>
<evidence type="ECO:0000256" key="11">
    <source>
        <dbReference type="ARBA" id="ARBA00022679"/>
    </source>
</evidence>
<keyword evidence="11 17" id="KW-0808">Transferase</keyword>
<dbReference type="AlphaFoldDB" id="A0A7X2Z6W8"/>
<dbReference type="GO" id="GO:0016301">
    <property type="term" value="F:kinase activity"/>
    <property type="evidence" value="ECO:0007669"/>
    <property type="project" value="UniProtKB-KW"/>
</dbReference>
<name>A0A7X2Z6W8_9BACL</name>
<feature type="active site" description="Proton donor" evidence="18">
    <location>
        <position position="508"/>
    </location>
</feature>
<proteinExistence type="inferred from homology"/>
<comment type="caution">
    <text evidence="24">The sequence shown here is derived from an EMBL/GenBank/DDBJ whole genome shotgun (WGS) entry which is preliminary data.</text>
</comment>
<evidence type="ECO:0000256" key="6">
    <source>
        <dbReference type="ARBA" id="ARBA00012232"/>
    </source>
</evidence>
<keyword evidence="13 17" id="KW-0479">Metal-binding</keyword>
<evidence type="ECO:0000256" key="4">
    <source>
        <dbReference type="ARBA" id="ARBA00004496"/>
    </source>
</evidence>
<reference evidence="24 25" key="1">
    <citation type="submission" date="2019-11" db="EMBL/GenBank/DDBJ databases">
        <title>Draft genome sequences of five Paenibacillus species of dairy origin.</title>
        <authorList>
            <person name="Olajide A.M."/>
            <person name="Chen S."/>
            <person name="Lapointe G."/>
        </authorList>
    </citation>
    <scope>NUCLEOTIDE SEQUENCE [LARGE SCALE GENOMIC DNA]</scope>
    <source>
        <strain evidence="24 25">2CS3</strain>
    </source>
</reference>
<accession>A0A7X2Z6W8</accession>
<evidence type="ECO:0000256" key="13">
    <source>
        <dbReference type="ARBA" id="ARBA00022723"/>
    </source>
</evidence>
<evidence type="ECO:0000256" key="17">
    <source>
        <dbReference type="PIRNR" id="PIRNR000732"/>
    </source>
</evidence>
<dbReference type="InterPro" id="IPR050499">
    <property type="entry name" value="PEP-utilizing_PTS_enzyme"/>
</dbReference>
<comment type="function">
    <text evidence="3 17">General (non sugar-specific) component of the phosphoenolpyruvate-dependent sugar phosphotransferase system (sugar PTS). This major carbohydrate active-transport system catalyzes the phosphorylation of incoming sugar substrates concomitantly with their translocation across the cell membrane. Enzyme I transfers the phosphoryl group from phosphoenolpyruvate (PEP) to the phosphoryl carrier protein (HPr).</text>
</comment>
<feature type="binding site" evidence="19">
    <location>
        <position position="338"/>
    </location>
    <ligand>
        <name>phosphoenolpyruvate</name>
        <dbReference type="ChEBI" id="CHEBI:58702"/>
    </ligand>
</feature>
<dbReference type="InterPro" id="IPR015813">
    <property type="entry name" value="Pyrv/PenolPyrv_kinase-like_dom"/>
</dbReference>
<feature type="domain" description="PEP-utilising enzyme C-terminal" evidence="22">
    <location>
        <begin position="260"/>
        <end position="546"/>
    </location>
</feature>
<evidence type="ECO:0000256" key="20">
    <source>
        <dbReference type="PIRSR" id="PIRSR000732-3"/>
    </source>
</evidence>
<evidence type="ECO:0000256" key="2">
    <source>
        <dbReference type="ARBA" id="ARBA00001946"/>
    </source>
</evidence>
<organism evidence="24 25">
    <name type="scientific">Paenibacillus validus</name>
    <dbReference type="NCBI Taxonomy" id="44253"/>
    <lineage>
        <taxon>Bacteria</taxon>
        <taxon>Bacillati</taxon>
        <taxon>Bacillota</taxon>
        <taxon>Bacilli</taxon>
        <taxon>Bacillales</taxon>
        <taxon>Paenibacillaceae</taxon>
        <taxon>Paenibacillus</taxon>
    </lineage>
</organism>
<dbReference type="GO" id="GO:0009401">
    <property type="term" value="P:phosphoenolpyruvate-dependent sugar phosphotransferase system"/>
    <property type="evidence" value="ECO:0007669"/>
    <property type="project" value="UniProtKB-KW"/>
</dbReference>
<dbReference type="InterPro" id="IPR000121">
    <property type="entry name" value="PEP_util_C"/>
</dbReference>
<evidence type="ECO:0000256" key="19">
    <source>
        <dbReference type="PIRSR" id="PIRSR000732-2"/>
    </source>
</evidence>
<evidence type="ECO:0000313" key="25">
    <source>
        <dbReference type="Proteomes" id="UP000450917"/>
    </source>
</evidence>
<protein>
    <recommendedName>
        <fullName evidence="7 17">Phosphoenolpyruvate-protein phosphotransferase</fullName>
        <ecNumber evidence="6 17">2.7.3.9</ecNumber>
    </recommendedName>
    <alternativeName>
        <fullName evidence="16 17">Phosphotransferase system, enzyme I</fullName>
    </alternativeName>
</protein>
<dbReference type="PANTHER" id="PTHR46244:SF3">
    <property type="entry name" value="PHOSPHOENOLPYRUVATE-PROTEIN PHOSPHOTRANSFERASE"/>
    <property type="match status" value="1"/>
</dbReference>
<keyword evidence="9 17" id="KW-0963">Cytoplasm</keyword>
<dbReference type="InterPro" id="IPR008279">
    <property type="entry name" value="PEP-util_enz_mobile_dom"/>
</dbReference>
<evidence type="ECO:0000259" key="23">
    <source>
        <dbReference type="Pfam" id="PF05524"/>
    </source>
</evidence>
<dbReference type="Pfam" id="PF02896">
    <property type="entry name" value="PEP-utilizers_C"/>
    <property type="match status" value="1"/>
</dbReference>
<dbReference type="RefSeq" id="WP_155613867.1">
    <property type="nucleotide sequence ID" value="NZ_WNZX01000001.1"/>
</dbReference>
<dbReference type="PRINTS" id="PR01736">
    <property type="entry name" value="PHPHTRNFRASE"/>
</dbReference>
<evidence type="ECO:0000256" key="16">
    <source>
        <dbReference type="ARBA" id="ARBA00033235"/>
    </source>
</evidence>
<dbReference type="PANTHER" id="PTHR46244">
    <property type="entry name" value="PHOSPHOENOLPYRUVATE-PROTEIN PHOSPHOTRANSFERASE"/>
    <property type="match status" value="1"/>
</dbReference>
<keyword evidence="14 17" id="KW-0418">Kinase</keyword>
<keyword evidence="12 17" id="KW-0598">Phosphotransferase system</keyword>
<dbReference type="GO" id="GO:0046872">
    <property type="term" value="F:metal ion binding"/>
    <property type="evidence" value="ECO:0007669"/>
    <property type="project" value="UniProtKB-KW"/>
</dbReference>
<dbReference type="SUPFAM" id="SSF51621">
    <property type="entry name" value="Phosphoenolpyruvate/pyruvate domain"/>
    <property type="match status" value="1"/>
</dbReference>
<evidence type="ECO:0000256" key="12">
    <source>
        <dbReference type="ARBA" id="ARBA00022683"/>
    </source>
</evidence>
<evidence type="ECO:0000256" key="7">
    <source>
        <dbReference type="ARBA" id="ARBA00016544"/>
    </source>
</evidence>
<dbReference type="InterPro" id="IPR040442">
    <property type="entry name" value="Pyrv_kinase-like_dom_sf"/>
</dbReference>
<comment type="subcellular location">
    <subcellularLocation>
        <location evidence="4 17">Cytoplasm</location>
    </subcellularLocation>
</comment>
<sequence length="588" mass="64972">MGELRIQGIGVSEGIRFGRAFVYALAGEGRAAYAERIKPDQVPAELERLEQAKRQSVAELEAIIAKSELTLGKEKSAIIQGQKSFLSDPAFYGEIVSQVKRKQASPEKAVETVVAQLSAVFEKMNNAYVKERIHDIKDVAERLMSHLQQVSYPDLSFIQEPVILVAEDLTPSVTVQLDKRTVLGFVTRIGGQTTHTAILSRSLGIPAVVGTGEAFAALKHGDELILDGTEGVCIVCPDAATTASYREKFEQEQAAAEKLSAYRGLPARTADGTTVELAVNVGMPEEMREGIAEEADGVGLFRTEFLFMHADGFPDEEDQFRVYRGMVEQWNGKPVVIRTLDIGGDKELSYWDLPHEDNPFLGMRAIRLCLHERELFKTQLRAIIRASAFGCVKIMFPMVSSMQEFREAKALALQAMQELKAAGIAYDEKLELGIMAEIPSVIQLADRFAKEVDFFSIGTNDLVQYTLAVDRMNEKVAHLYDYFHPAVLRSIRSLIDAAHREGKRVGMCGSMAGDPLAAPLLLAMGLDEWSMDAASVAKQKFALSRLHAEECRALLERAIDSDTAAEVRGQAKDFYETKFGTEEQRQPG</sequence>
<dbReference type="GO" id="GO:0008965">
    <property type="term" value="F:phosphoenolpyruvate-protein phosphotransferase activity"/>
    <property type="evidence" value="ECO:0007669"/>
    <property type="project" value="UniProtKB-EC"/>
</dbReference>
<dbReference type="InterPro" id="IPR008731">
    <property type="entry name" value="PTS_EIN"/>
</dbReference>
<evidence type="ECO:0000256" key="8">
    <source>
        <dbReference type="ARBA" id="ARBA00022448"/>
    </source>
</evidence>
<evidence type="ECO:0000256" key="3">
    <source>
        <dbReference type="ARBA" id="ARBA00002728"/>
    </source>
</evidence>